<evidence type="ECO:0000313" key="2">
    <source>
        <dbReference type="Proteomes" id="UP000254150"/>
    </source>
</evidence>
<reference evidence="1 2" key="1">
    <citation type="submission" date="2018-06" db="EMBL/GenBank/DDBJ databases">
        <authorList>
            <consortium name="Pathogen Informatics"/>
            <person name="Doyle S."/>
        </authorList>
    </citation>
    <scope>NUCLEOTIDE SEQUENCE [LARGE SCALE GENOMIC DNA]</scope>
    <source>
        <strain evidence="1 2">NCTC7807</strain>
    </source>
</reference>
<evidence type="ECO:0000313" key="1">
    <source>
        <dbReference type="EMBL" id="SUO95289.1"/>
    </source>
</evidence>
<proteinExistence type="predicted"/>
<name>A0A380MRM3_STRGR</name>
<dbReference type="RefSeq" id="WP_258565491.1">
    <property type="nucleotide sequence ID" value="NZ_UHID01000001.1"/>
</dbReference>
<protein>
    <submittedName>
        <fullName evidence="1">Uncharacterized protein</fullName>
    </submittedName>
</protein>
<accession>A0A380MRM3</accession>
<dbReference type="EMBL" id="UHID01000001">
    <property type="protein sequence ID" value="SUO95289.1"/>
    <property type="molecule type" value="Genomic_DNA"/>
</dbReference>
<organism evidence="1 2">
    <name type="scientific">Streptomyces griseus</name>
    <dbReference type="NCBI Taxonomy" id="1911"/>
    <lineage>
        <taxon>Bacteria</taxon>
        <taxon>Bacillati</taxon>
        <taxon>Actinomycetota</taxon>
        <taxon>Actinomycetes</taxon>
        <taxon>Kitasatosporales</taxon>
        <taxon>Streptomycetaceae</taxon>
        <taxon>Streptomyces</taxon>
    </lineage>
</organism>
<dbReference type="AlphaFoldDB" id="A0A380MRM3"/>
<sequence length="217" mass="23368">MDKTPLGKFAENLLRRRSGASHDAERAGEPIAFGLEGPLVLGFVEGGLDTADEARLAEEVAKTLPLRWSLPSRALERLNLLSNHLGGERGLLEWLDGHPGLPRLTARLLVLVDGLERYTDDPAVVTAVRDFRAGHGLPEELRGVLPPATSTETLSDLSSRLDRQLFDHDVEGARSLGLATSRWLRDAASAATSPSPGLTEMGEVMARLHEDLAAAST</sequence>
<gene>
    <name evidence="1" type="ORF">NCTC7807_01301</name>
</gene>
<dbReference type="Proteomes" id="UP000254150">
    <property type="component" value="Unassembled WGS sequence"/>
</dbReference>